<sequence>MAQQGQQPFVIDPVGSDIHGEAARLRALGPVARTELPGGIEAWSVTSHTLLKQLLTDDRVSKNPRDHWPAWQREEIRSSWLQSWIGVTNMFTAYGADHRRLRKLIAPAFTARRTDAILPRVESITMALLDDLAAHPAGEPLDLRVRFNHPLPMQVICELFGFPEGEQRAELARLVEAIMDTTATPEQAGATAAGVHALLSELVGSKRENPADDLTSLLVSARDDEGQKMTEQELLDTLLLVIGAGHETTVDLLGNAVHALLTHPEQLKPVLSGQVPWADVIEETLRWAPSIAALPLRFAVEDIDIPDGPTIRKGEAILPAYAAAGRDAAFHGDTAADFDIRRTRQEHLAFGHGVHHCLGAPLARMEARIALPALFARFPDLQLATAAEELEPTSGFISGGLRSLPVRLTSP</sequence>
<evidence type="ECO:0000256" key="2">
    <source>
        <dbReference type="ARBA" id="ARBA00022617"/>
    </source>
</evidence>
<dbReference type="PRINTS" id="PR00385">
    <property type="entry name" value="P450"/>
</dbReference>
<name>A0A3Q9K8W2_9ACTN</name>
<evidence type="ECO:0000256" key="4">
    <source>
        <dbReference type="ARBA" id="ARBA00023002"/>
    </source>
</evidence>
<dbReference type="AlphaFoldDB" id="A0A3Q9K8W2"/>
<dbReference type="FunFam" id="1.10.630.10:FF:000018">
    <property type="entry name" value="Cytochrome P450 monooxygenase"/>
    <property type="match status" value="1"/>
</dbReference>
<dbReference type="CDD" id="cd11029">
    <property type="entry name" value="CYP107-like"/>
    <property type="match status" value="1"/>
</dbReference>
<keyword evidence="2 7" id="KW-0349">Heme</keyword>
<protein>
    <submittedName>
        <fullName evidence="8">Cytochrome P450</fullName>
    </submittedName>
</protein>
<gene>
    <name evidence="8" type="ORF">DDE74_13075</name>
</gene>
<dbReference type="PANTHER" id="PTHR46696:SF1">
    <property type="entry name" value="CYTOCHROME P450 YJIB-RELATED"/>
    <property type="match status" value="1"/>
</dbReference>
<proteinExistence type="inferred from homology"/>
<dbReference type="InterPro" id="IPR002397">
    <property type="entry name" value="Cyt_P450_B"/>
</dbReference>
<dbReference type="GO" id="GO:0016705">
    <property type="term" value="F:oxidoreductase activity, acting on paired donors, with incorporation or reduction of molecular oxygen"/>
    <property type="evidence" value="ECO:0007669"/>
    <property type="project" value="InterPro"/>
</dbReference>
<evidence type="ECO:0000313" key="9">
    <source>
        <dbReference type="Proteomes" id="UP000275579"/>
    </source>
</evidence>
<keyword evidence="3 7" id="KW-0479">Metal-binding</keyword>
<evidence type="ECO:0000256" key="6">
    <source>
        <dbReference type="ARBA" id="ARBA00023033"/>
    </source>
</evidence>
<reference evidence="8 9" key="1">
    <citation type="submission" date="2018-04" db="EMBL/GenBank/DDBJ databases">
        <title>Complete genome sequences of Streptomyces lydicus strain WYEC and characterization of antagonistic properties of biological control agents.</title>
        <authorList>
            <person name="Mariita R.M."/>
            <person name="Sello J.K."/>
        </authorList>
    </citation>
    <scope>NUCLEOTIDE SEQUENCE [LARGE SCALE GENOMIC DNA]</scope>
    <source>
        <strain evidence="8 9">WYEC 108</strain>
    </source>
</reference>
<dbReference type="PROSITE" id="PS00086">
    <property type="entry name" value="CYTOCHROME_P450"/>
    <property type="match status" value="1"/>
</dbReference>
<dbReference type="SUPFAM" id="SSF48264">
    <property type="entry name" value="Cytochrome P450"/>
    <property type="match status" value="1"/>
</dbReference>
<dbReference type="InterPro" id="IPR036396">
    <property type="entry name" value="Cyt_P450_sf"/>
</dbReference>
<dbReference type="GO" id="GO:0004497">
    <property type="term" value="F:monooxygenase activity"/>
    <property type="evidence" value="ECO:0007669"/>
    <property type="project" value="UniProtKB-KW"/>
</dbReference>
<accession>A0A3Q9K8W2</accession>
<dbReference type="PANTHER" id="PTHR46696">
    <property type="entry name" value="P450, PUTATIVE (EUROFUNG)-RELATED"/>
    <property type="match status" value="1"/>
</dbReference>
<keyword evidence="4 7" id="KW-0560">Oxidoreductase</keyword>
<dbReference type="RefSeq" id="WP_127150784.1">
    <property type="nucleotide sequence ID" value="NZ_CP029042.1"/>
</dbReference>
<dbReference type="Gene3D" id="1.10.630.10">
    <property type="entry name" value="Cytochrome P450"/>
    <property type="match status" value="1"/>
</dbReference>
<keyword evidence="5 7" id="KW-0408">Iron</keyword>
<dbReference type="PRINTS" id="PR00359">
    <property type="entry name" value="BP450"/>
</dbReference>
<organism evidence="8 9">
    <name type="scientific">Streptomyces lydicus</name>
    <dbReference type="NCBI Taxonomy" id="47763"/>
    <lineage>
        <taxon>Bacteria</taxon>
        <taxon>Bacillati</taxon>
        <taxon>Actinomycetota</taxon>
        <taxon>Actinomycetes</taxon>
        <taxon>Kitasatosporales</taxon>
        <taxon>Streptomycetaceae</taxon>
        <taxon>Streptomyces</taxon>
    </lineage>
</organism>
<evidence type="ECO:0000256" key="7">
    <source>
        <dbReference type="RuleBase" id="RU000461"/>
    </source>
</evidence>
<evidence type="ECO:0000256" key="3">
    <source>
        <dbReference type="ARBA" id="ARBA00022723"/>
    </source>
</evidence>
<dbReference type="EMBL" id="CP029042">
    <property type="protein sequence ID" value="AZS71760.1"/>
    <property type="molecule type" value="Genomic_DNA"/>
</dbReference>
<evidence type="ECO:0000313" key="8">
    <source>
        <dbReference type="EMBL" id="AZS71760.1"/>
    </source>
</evidence>
<dbReference type="GO" id="GO:0005506">
    <property type="term" value="F:iron ion binding"/>
    <property type="evidence" value="ECO:0007669"/>
    <property type="project" value="InterPro"/>
</dbReference>
<dbReference type="InterPro" id="IPR001128">
    <property type="entry name" value="Cyt_P450"/>
</dbReference>
<dbReference type="GO" id="GO:0020037">
    <property type="term" value="F:heme binding"/>
    <property type="evidence" value="ECO:0007669"/>
    <property type="project" value="InterPro"/>
</dbReference>
<evidence type="ECO:0000256" key="5">
    <source>
        <dbReference type="ARBA" id="ARBA00023004"/>
    </source>
</evidence>
<dbReference type="Pfam" id="PF00067">
    <property type="entry name" value="p450"/>
    <property type="match status" value="2"/>
</dbReference>
<dbReference type="InterPro" id="IPR017972">
    <property type="entry name" value="Cyt_P450_CS"/>
</dbReference>
<keyword evidence="6 7" id="KW-0503">Monooxygenase</keyword>
<dbReference type="Proteomes" id="UP000275579">
    <property type="component" value="Chromosome"/>
</dbReference>
<comment type="similarity">
    <text evidence="1 7">Belongs to the cytochrome P450 family.</text>
</comment>
<evidence type="ECO:0000256" key="1">
    <source>
        <dbReference type="ARBA" id="ARBA00010617"/>
    </source>
</evidence>